<evidence type="ECO:0000313" key="2">
    <source>
        <dbReference type="Proteomes" id="UP000789901"/>
    </source>
</evidence>
<dbReference type="EMBL" id="CAJVQB010120697">
    <property type="protein sequence ID" value="CAG8853149.1"/>
    <property type="molecule type" value="Genomic_DNA"/>
</dbReference>
<feature type="non-terminal residue" evidence="1">
    <location>
        <position position="1"/>
    </location>
</feature>
<comment type="caution">
    <text evidence="1">The sequence shown here is derived from an EMBL/GenBank/DDBJ whole genome shotgun (WGS) entry which is preliminary data.</text>
</comment>
<sequence>SEITEQHLILQVNEEIEEVSRLSQIEIEIRLSISNTIDDKRKKIEKLKGYQKAIYKARKLENNMAHKQRIEKNIQKRFSNFASNTKKMIDTRYKPKNKIDNVWYKGVKDEISIEELKVIIEEAPKGKAIGSSKVSNEMIKRLGNKAIKSFLKIMNACMKFQMVSNSWKKENV</sequence>
<dbReference type="Proteomes" id="UP000789901">
    <property type="component" value="Unassembled WGS sequence"/>
</dbReference>
<protein>
    <submittedName>
        <fullName evidence="1">24498_t:CDS:1</fullName>
    </submittedName>
</protein>
<reference evidence="1 2" key="1">
    <citation type="submission" date="2021-06" db="EMBL/GenBank/DDBJ databases">
        <authorList>
            <person name="Kallberg Y."/>
            <person name="Tangrot J."/>
            <person name="Rosling A."/>
        </authorList>
    </citation>
    <scope>NUCLEOTIDE SEQUENCE [LARGE SCALE GENOMIC DNA]</scope>
    <source>
        <strain evidence="1 2">120-4 pot B 10/14</strain>
    </source>
</reference>
<gene>
    <name evidence="1" type="ORF">GMARGA_LOCUS41970</name>
</gene>
<accession>A0ABN7XFY6</accession>
<keyword evidence="2" id="KW-1185">Reference proteome</keyword>
<organism evidence="1 2">
    <name type="scientific">Gigaspora margarita</name>
    <dbReference type="NCBI Taxonomy" id="4874"/>
    <lineage>
        <taxon>Eukaryota</taxon>
        <taxon>Fungi</taxon>
        <taxon>Fungi incertae sedis</taxon>
        <taxon>Mucoromycota</taxon>
        <taxon>Glomeromycotina</taxon>
        <taxon>Glomeromycetes</taxon>
        <taxon>Diversisporales</taxon>
        <taxon>Gigasporaceae</taxon>
        <taxon>Gigaspora</taxon>
    </lineage>
</organism>
<evidence type="ECO:0000313" key="1">
    <source>
        <dbReference type="EMBL" id="CAG8853149.1"/>
    </source>
</evidence>
<feature type="non-terminal residue" evidence="1">
    <location>
        <position position="172"/>
    </location>
</feature>
<proteinExistence type="predicted"/>
<name>A0ABN7XFY6_GIGMA</name>